<dbReference type="AlphaFoldDB" id="A0A7K1GMX2"/>
<dbReference type="RefSeq" id="WP_155035883.1">
    <property type="nucleotide sequence ID" value="NZ_JBHTIG010000001.1"/>
</dbReference>
<gene>
    <name evidence="4" type="ORF">GJV77_08155</name>
</gene>
<evidence type="ECO:0000259" key="3">
    <source>
        <dbReference type="Pfam" id="PF13505"/>
    </source>
</evidence>
<dbReference type="EMBL" id="WMJY01000015">
    <property type="protein sequence ID" value="MTH29889.1"/>
    <property type="molecule type" value="Genomic_DNA"/>
</dbReference>
<dbReference type="Gene3D" id="2.40.160.20">
    <property type="match status" value="1"/>
</dbReference>
<dbReference type="InterPro" id="IPR027385">
    <property type="entry name" value="Beta-barrel_OMP"/>
</dbReference>
<sequence>MKKLVLSVMAVAAFGFAANAQETEKPTFGFQESNIFVEGMFSINNSTTKPEVGSKTKTTFYKFTPKAGYMLTDKFAVGAELGFGKVGGDNYDGVFTEILGEASPSKKYVKETYAGVFGRYYFLELGQRFKTYTEVGVGFHQGVADVVNKDLKQTGVKAGLGLGMNYFVTSKLAISFHLGDVLSYSNYNVKFDGKKEGTLSNVDANVNVFNNFFTEAKFGLTYKF</sequence>
<reference evidence="4 5" key="1">
    <citation type="journal article" date="2006" name="Int. J. Syst. Evol. Microbiol.">
        <title>Myroides pelagicus sp. nov., isolated from seawater in Thailand.</title>
        <authorList>
            <person name="Yoon J."/>
            <person name="Maneerat S."/>
            <person name="Kawai F."/>
            <person name="Yokota A."/>
        </authorList>
    </citation>
    <scope>NUCLEOTIDE SEQUENCE [LARGE SCALE GENOMIC DNA]</scope>
    <source>
        <strain evidence="4 5">SM1T</strain>
    </source>
</reference>
<dbReference type="SUPFAM" id="SSF56925">
    <property type="entry name" value="OMPA-like"/>
    <property type="match status" value="1"/>
</dbReference>
<protein>
    <submittedName>
        <fullName evidence="4">Outer membrane beta-barrel protein</fullName>
    </submittedName>
</protein>
<name>A0A7K1GMX2_9FLAO</name>
<keyword evidence="1 2" id="KW-0732">Signal</keyword>
<dbReference type="OrthoDB" id="945117at2"/>
<comment type="caution">
    <text evidence="4">The sequence shown here is derived from an EMBL/GenBank/DDBJ whole genome shotgun (WGS) entry which is preliminary data.</text>
</comment>
<organism evidence="4 5">
    <name type="scientific">Myroides pelagicus</name>
    <dbReference type="NCBI Taxonomy" id="270914"/>
    <lineage>
        <taxon>Bacteria</taxon>
        <taxon>Pseudomonadati</taxon>
        <taxon>Bacteroidota</taxon>
        <taxon>Flavobacteriia</taxon>
        <taxon>Flavobacteriales</taxon>
        <taxon>Flavobacteriaceae</taxon>
        <taxon>Myroides</taxon>
    </lineage>
</organism>
<proteinExistence type="predicted"/>
<dbReference type="Proteomes" id="UP000488936">
    <property type="component" value="Unassembled WGS sequence"/>
</dbReference>
<feature type="chain" id="PRO_5029677841" evidence="2">
    <location>
        <begin position="21"/>
        <end position="224"/>
    </location>
</feature>
<evidence type="ECO:0000313" key="5">
    <source>
        <dbReference type="Proteomes" id="UP000488936"/>
    </source>
</evidence>
<keyword evidence="5" id="KW-1185">Reference proteome</keyword>
<accession>A0A7K1GMX2</accession>
<feature type="signal peptide" evidence="2">
    <location>
        <begin position="1"/>
        <end position="20"/>
    </location>
</feature>
<dbReference type="InterPro" id="IPR011250">
    <property type="entry name" value="OMP/PagP_B-barrel"/>
</dbReference>
<feature type="domain" description="Outer membrane protein beta-barrel" evidence="3">
    <location>
        <begin position="10"/>
        <end position="195"/>
    </location>
</feature>
<evidence type="ECO:0000256" key="1">
    <source>
        <dbReference type="ARBA" id="ARBA00022729"/>
    </source>
</evidence>
<dbReference type="Pfam" id="PF13505">
    <property type="entry name" value="OMP_b-brl"/>
    <property type="match status" value="1"/>
</dbReference>
<evidence type="ECO:0000313" key="4">
    <source>
        <dbReference type="EMBL" id="MTH29889.1"/>
    </source>
</evidence>
<evidence type="ECO:0000256" key="2">
    <source>
        <dbReference type="SAM" id="SignalP"/>
    </source>
</evidence>